<comment type="pathway">
    <text evidence="3 13">Sulfur metabolism; glutathione metabolism.</text>
</comment>
<comment type="similarity">
    <text evidence="4">Belongs to the gamma-glutamyltransferase family.</text>
</comment>
<evidence type="ECO:0000256" key="13">
    <source>
        <dbReference type="RuleBase" id="RU368068"/>
    </source>
</evidence>
<evidence type="ECO:0000313" key="14">
    <source>
        <dbReference type="EMBL" id="KNZ61748.1"/>
    </source>
</evidence>
<gene>
    <name evidence="14" type="ORF">VP01_1362g6</name>
</gene>
<dbReference type="FunFam" id="3.60.20.40:FF:000001">
    <property type="entry name" value="Gamma-glutamyltranspeptidase 1"/>
    <property type="match status" value="1"/>
</dbReference>
<comment type="caution">
    <text evidence="14">The sequence shown here is derived from an EMBL/GenBank/DDBJ whole genome shotgun (WGS) entry which is preliminary data.</text>
</comment>
<comment type="catalytic activity">
    <reaction evidence="10 13">
        <text>an N-terminal (5-L-glutamyl)-[peptide] + an alpha-amino acid = 5-L-glutamyl amino acid + an N-terminal L-alpha-aminoacyl-[peptide]</text>
        <dbReference type="Rhea" id="RHEA:23904"/>
        <dbReference type="Rhea" id="RHEA-COMP:9780"/>
        <dbReference type="Rhea" id="RHEA-COMP:9795"/>
        <dbReference type="ChEBI" id="CHEBI:77644"/>
        <dbReference type="ChEBI" id="CHEBI:78597"/>
        <dbReference type="ChEBI" id="CHEBI:78599"/>
        <dbReference type="ChEBI" id="CHEBI:78608"/>
        <dbReference type="EC" id="2.3.2.2"/>
    </reaction>
</comment>
<dbReference type="InterPro" id="IPR000101">
    <property type="entry name" value="GGT_peptidase"/>
</dbReference>
<dbReference type="PRINTS" id="PR01210">
    <property type="entry name" value="GGTRANSPTASE"/>
</dbReference>
<dbReference type="EMBL" id="LAVV01004032">
    <property type="protein sequence ID" value="KNZ61748.1"/>
    <property type="molecule type" value="Genomic_DNA"/>
</dbReference>
<dbReference type="STRING" id="27349.A0A0L6VLV8"/>
<dbReference type="GO" id="GO:0103068">
    <property type="term" value="F:leukotriene C4 gamma-glutamyl transferase activity"/>
    <property type="evidence" value="ECO:0007669"/>
    <property type="project" value="UniProtKB-EC"/>
</dbReference>
<dbReference type="Pfam" id="PF01019">
    <property type="entry name" value="G_glu_transpept"/>
    <property type="match status" value="1"/>
</dbReference>
<keyword evidence="15" id="KW-1185">Reference proteome</keyword>
<dbReference type="PROSITE" id="PS00462">
    <property type="entry name" value="G_GLU_TRANSPEPTIDASE"/>
    <property type="match status" value="1"/>
</dbReference>
<dbReference type="EC" id="3.4.19.13" evidence="13"/>
<dbReference type="GO" id="GO:0005886">
    <property type="term" value="C:plasma membrane"/>
    <property type="evidence" value="ECO:0007669"/>
    <property type="project" value="TreeGrafter"/>
</dbReference>
<evidence type="ECO:0000256" key="9">
    <source>
        <dbReference type="ARBA" id="ARBA00023315"/>
    </source>
</evidence>
<dbReference type="SUPFAM" id="SSF56235">
    <property type="entry name" value="N-terminal nucleophile aminohydrolases (Ntn hydrolases)"/>
    <property type="match status" value="1"/>
</dbReference>
<dbReference type="Proteomes" id="UP000037035">
    <property type="component" value="Unassembled WGS sequence"/>
</dbReference>
<name>A0A0L6VLV8_9BASI</name>
<keyword evidence="9 13" id="KW-0012">Acyltransferase</keyword>
<organism evidence="14 15">
    <name type="scientific">Puccinia sorghi</name>
    <dbReference type="NCBI Taxonomy" id="27349"/>
    <lineage>
        <taxon>Eukaryota</taxon>
        <taxon>Fungi</taxon>
        <taxon>Dikarya</taxon>
        <taxon>Basidiomycota</taxon>
        <taxon>Pucciniomycotina</taxon>
        <taxon>Pucciniomycetes</taxon>
        <taxon>Pucciniales</taxon>
        <taxon>Pucciniaceae</taxon>
        <taxon>Puccinia</taxon>
    </lineage>
</organism>
<evidence type="ECO:0000256" key="3">
    <source>
        <dbReference type="ARBA" id="ARBA00005115"/>
    </source>
</evidence>
<evidence type="ECO:0000256" key="7">
    <source>
        <dbReference type="ARBA" id="ARBA00022801"/>
    </source>
</evidence>
<feature type="binding site" evidence="12">
    <location>
        <begin position="507"/>
        <end position="509"/>
    </location>
    <ligand>
        <name>L-glutamate</name>
        <dbReference type="ChEBI" id="CHEBI:29985"/>
    </ligand>
</feature>
<evidence type="ECO:0000313" key="15">
    <source>
        <dbReference type="Proteomes" id="UP000037035"/>
    </source>
</evidence>
<sequence>MGKSALQEIQVASCHCQAAGGQATIPSNHQLTDLGHVTNSTCQNSNYGLKTAGWENHKERKRILKHIRTTKHFQKSEITHKTKTHHEQEPVPLVVRAPVITNTLIHSTLFFRVIKYTDLNSNQFKTAHQRNPSYLVSGKNAVVASEESRCSTIGINVLKDNGTATDAAIATALCVGVVNSFSSGIGGGGFMIIKPPAICTNKPCSSQTPITIDFRETIPDGEFYSEEFMRTPSKSETGGLSIGIPGELAGFQAAYQHFGGGVSWKRIFQPSIDLAKNFSVGPALAAKLSSPEIESWMKTKHEWQSVFQPNHQIPKTGDWIQRPNYARTLEIIAHEGVDPFYNGSIAEQLVETINREGGRVSLSDFQAYAPIIGQAINTTYHGYNIWTTGPPSSGAILLHVMNILERYSLHEEPRSSLAEHRFIESLKYAFSARTELGDPGFMNSSELARIELIQSKSYGLNTSLKIDDMRTYDYMHYQPKYDIVEDHGTTHLSVIDRFGSVVSLTSTVNLNFGSNVMDPLNGVILNDENDDFSIKGRSNAFDLFSSPLNYPVTGKRPVSSMAPIIVDYVGGSSSSSRAKTTGWQYEGEFFCALGASGGSRIFSAVIGTLLKLLWGYDISHAIEDARVHHQLLPNEVQVESSYRPDFLSSLKSKGHKISMVDIFYGNA</sequence>
<feature type="binding site" evidence="12">
    <location>
        <position position="598"/>
    </location>
    <ligand>
        <name>L-glutamate</name>
        <dbReference type="ChEBI" id="CHEBI:29985"/>
    </ligand>
</feature>
<evidence type="ECO:0000256" key="8">
    <source>
        <dbReference type="ARBA" id="ARBA00023180"/>
    </source>
</evidence>
<dbReference type="VEuPathDB" id="FungiDB:VP01_1362g6"/>
<feature type="binding site" evidence="12">
    <location>
        <begin position="559"/>
        <end position="560"/>
    </location>
    <ligand>
        <name>L-glutamate</name>
        <dbReference type="ChEBI" id="CHEBI:29985"/>
    </ligand>
</feature>
<dbReference type="Gene3D" id="3.60.20.40">
    <property type="match status" value="1"/>
</dbReference>
<dbReference type="Gene3D" id="1.10.246.130">
    <property type="match status" value="1"/>
</dbReference>
<dbReference type="InterPro" id="IPR055262">
    <property type="entry name" value="GGT_CS"/>
</dbReference>
<comment type="catalytic activity">
    <reaction evidence="1 13">
        <text>an S-substituted glutathione + H2O = an S-substituted L-cysteinylglycine + L-glutamate</text>
        <dbReference type="Rhea" id="RHEA:59468"/>
        <dbReference type="ChEBI" id="CHEBI:15377"/>
        <dbReference type="ChEBI" id="CHEBI:29985"/>
        <dbReference type="ChEBI" id="CHEBI:90779"/>
        <dbReference type="ChEBI" id="CHEBI:143103"/>
        <dbReference type="EC" id="3.4.19.13"/>
    </reaction>
</comment>
<evidence type="ECO:0000256" key="1">
    <source>
        <dbReference type="ARBA" id="ARBA00001049"/>
    </source>
</evidence>
<feature type="active site" description="Nucleophile" evidence="11">
    <location>
        <position position="489"/>
    </location>
</feature>
<dbReference type="PANTHER" id="PTHR11686">
    <property type="entry name" value="GAMMA GLUTAMYL TRANSPEPTIDASE"/>
    <property type="match status" value="1"/>
</dbReference>
<comment type="function">
    <text evidence="13">Cleaves the gamma-glutamyl peptide bond of glutathione and glutathione conjugates.</text>
</comment>
<accession>A0A0L6VLV8</accession>
<keyword evidence="6 13" id="KW-0808">Transferase</keyword>
<keyword evidence="8" id="KW-0325">Glycoprotein</keyword>
<protein>
    <recommendedName>
        <fullName evidence="13">Glutathione hydrolase</fullName>
        <ecNumber evidence="13">2.3.2.2</ecNumber>
        <ecNumber evidence="13">3.4.19.13</ecNumber>
    </recommendedName>
    <alternativeName>
        <fullName evidence="13">Gamma-glutamyltransferase</fullName>
    </alternativeName>
    <alternativeName>
        <fullName evidence="13">Gamma-glutamyltranspeptidase</fullName>
    </alternativeName>
</protein>
<feature type="binding site" evidence="12">
    <location>
        <position position="531"/>
    </location>
    <ligand>
        <name>L-glutamate</name>
        <dbReference type="ChEBI" id="CHEBI:29985"/>
    </ligand>
</feature>
<dbReference type="FunFam" id="1.10.246.130:FF:000005">
    <property type="entry name" value="Gamma-glutamyltranspeptidase 1, putative"/>
    <property type="match status" value="1"/>
</dbReference>
<evidence type="ECO:0000256" key="5">
    <source>
        <dbReference type="ARBA" id="ARBA00022670"/>
    </source>
</evidence>
<comment type="catalytic activity">
    <reaction evidence="2 13">
        <text>glutathione + H2O = L-cysteinylglycine + L-glutamate</text>
        <dbReference type="Rhea" id="RHEA:28807"/>
        <dbReference type="ChEBI" id="CHEBI:15377"/>
        <dbReference type="ChEBI" id="CHEBI:29985"/>
        <dbReference type="ChEBI" id="CHEBI:57925"/>
        <dbReference type="ChEBI" id="CHEBI:61694"/>
        <dbReference type="EC" id="3.4.19.13"/>
    </reaction>
</comment>
<dbReference type="GO" id="GO:0036374">
    <property type="term" value="F:glutathione hydrolase activity"/>
    <property type="evidence" value="ECO:0007669"/>
    <property type="project" value="UniProtKB-UniRule"/>
</dbReference>
<dbReference type="OrthoDB" id="1081007at2759"/>
<dbReference type="EC" id="2.3.2.2" evidence="13"/>
<evidence type="ECO:0000256" key="11">
    <source>
        <dbReference type="PIRSR" id="PIRSR600101-1"/>
    </source>
</evidence>
<evidence type="ECO:0000256" key="4">
    <source>
        <dbReference type="ARBA" id="ARBA00009381"/>
    </source>
</evidence>
<evidence type="ECO:0000256" key="12">
    <source>
        <dbReference type="PIRSR" id="PIRSR600101-2"/>
    </source>
</evidence>
<dbReference type="GO" id="GO:0006751">
    <property type="term" value="P:glutathione catabolic process"/>
    <property type="evidence" value="ECO:0007669"/>
    <property type="project" value="UniProtKB-UniRule"/>
</dbReference>
<keyword evidence="7 13" id="KW-0378">Hydrolase</keyword>
<keyword evidence="5" id="KW-0645">Protease</keyword>
<evidence type="ECO:0000256" key="10">
    <source>
        <dbReference type="ARBA" id="ARBA00047417"/>
    </source>
</evidence>
<feature type="binding site" evidence="12">
    <location>
        <position position="215"/>
    </location>
    <ligand>
        <name>L-glutamate</name>
        <dbReference type="ChEBI" id="CHEBI:29985"/>
    </ligand>
</feature>
<dbReference type="InterPro" id="IPR043138">
    <property type="entry name" value="GGT_lsub"/>
</dbReference>
<proteinExistence type="inferred from homology"/>
<dbReference type="GO" id="GO:0000324">
    <property type="term" value="C:fungal-type vacuole"/>
    <property type="evidence" value="ECO:0007669"/>
    <property type="project" value="TreeGrafter"/>
</dbReference>
<dbReference type="AlphaFoldDB" id="A0A0L6VLV8"/>
<dbReference type="UniPathway" id="UPA00204"/>
<reference evidence="14 15" key="1">
    <citation type="submission" date="2015-08" db="EMBL/GenBank/DDBJ databases">
        <title>Next Generation Sequencing and Analysis of the Genome of Puccinia sorghi L Schw, the Causal Agent of Maize Common Rust.</title>
        <authorList>
            <person name="Rochi L."/>
            <person name="Burguener G."/>
            <person name="Darino M."/>
            <person name="Turjanski A."/>
            <person name="Kreff E."/>
            <person name="Dieguez M.J."/>
            <person name="Sacco F."/>
        </authorList>
    </citation>
    <scope>NUCLEOTIDE SEQUENCE [LARGE SCALE GENOMIC DNA]</scope>
    <source>
        <strain evidence="14 15">RO10H11247</strain>
    </source>
</reference>
<dbReference type="InterPro" id="IPR043137">
    <property type="entry name" value="GGT_ssub_C"/>
</dbReference>
<evidence type="ECO:0000256" key="6">
    <source>
        <dbReference type="ARBA" id="ARBA00022679"/>
    </source>
</evidence>
<dbReference type="InterPro" id="IPR029055">
    <property type="entry name" value="Ntn_hydrolases_N"/>
</dbReference>
<dbReference type="GO" id="GO:0006508">
    <property type="term" value="P:proteolysis"/>
    <property type="evidence" value="ECO:0007669"/>
    <property type="project" value="UniProtKB-KW"/>
</dbReference>
<evidence type="ECO:0000256" key="2">
    <source>
        <dbReference type="ARBA" id="ARBA00001089"/>
    </source>
</evidence>
<dbReference type="PANTHER" id="PTHR11686:SF9">
    <property type="entry name" value="RE13973P"/>
    <property type="match status" value="1"/>
</dbReference>